<dbReference type="eggNOG" id="KOG0078">
    <property type="taxonomic scope" value="Eukaryota"/>
</dbReference>
<dbReference type="GO" id="GO:0003924">
    <property type="term" value="F:GTPase activity"/>
    <property type="evidence" value="ECO:0007669"/>
    <property type="project" value="InterPro"/>
</dbReference>
<evidence type="ECO:0000256" key="6">
    <source>
        <dbReference type="ARBA" id="ARBA00023289"/>
    </source>
</evidence>
<dbReference type="InterPro" id="IPR027417">
    <property type="entry name" value="P-loop_NTPase"/>
</dbReference>
<dbReference type="SMART" id="SM00174">
    <property type="entry name" value="RHO"/>
    <property type="match status" value="1"/>
</dbReference>
<dbReference type="GO" id="GO:0015031">
    <property type="term" value="P:protein transport"/>
    <property type="evidence" value="ECO:0007669"/>
    <property type="project" value="UniProtKB-KW"/>
</dbReference>
<dbReference type="Gene3D" id="3.40.50.300">
    <property type="entry name" value="P-loop containing nucleotide triphosphate hydrolases"/>
    <property type="match status" value="1"/>
</dbReference>
<dbReference type="FunFam" id="3.40.50.300:FF:001018">
    <property type="entry name" value="Rab family GTPase"/>
    <property type="match status" value="1"/>
</dbReference>
<evidence type="ECO:0000256" key="4">
    <source>
        <dbReference type="ARBA" id="ARBA00023134"/>
    </source>
</evidence>
<organism evidence="11 12">
    <name type="scientific">Ichthyophthirius multifiliis</name>
    <name type="common">White spot disease agent</name>
    <name type="synonym">Ich</name>
    <dbReference type="NCBI Taxonomy" id="5932"/>
    <lineage>
        <taxon>Eukaryota</taxon>
        <taxon>Sar</taxon>
        <taxon>Alveolata</taxon>
        <taxon>Ciliophora</taxon>
        <taxon>Intramacronucleata</taxon>
        <taxon>Oligohymenophorea</taxon>
        <taxon>Hymenostomatida</taxon>
        <taxon>Ophryoglenina</taxon>
        <taxon>Ichthyophthirius</taxon>
    </lineage>
</organism>
<dbReference type="PRINTS" id="PR00449">
    <property type="entry name" value="RASTRNSFRMNG"/>
</dbReference>
<keyword evidence="5" id="KW-0449">Lipoprotein</keyword>
<dbReference type="OMA" id="FDWLIKI"/>
<dbReference type="RefSeq" id="XP_004040116.1">
    <property type="nucleotide sequence ID" value="XM_004040068.1"/>
</dbReference>
<sequence length="205" mass="23572">MSRQPQKDTEYDWLVKLLIIGDSGVGKTNILLRFCDDKFSQTHLTTIGIDFKMKKIEIDNKKIKLQVWDTAGQERFRTITQNYYKGAMGIIMTYAINDKESFNNVELWMKQIREQADSNVQKILVGNKSDMESERQVTLQEGKALADSFGIKFFETSAKTNENVHDAFISICRDIKEKMMQNENNAKNSHLSNNPNQQNKGGCEC</sequence>
<evidence type="ECO:0000256" key="8">
    <source>
        <dbReference type="ARBA" id="ARBA00067099"/>
    </source>
</evidence>
<dbReference type="SMART" id="SM00173">
    <property type="entry name" value="RAS"/>
    <property type="match status" value="1"/>
</dbReference>
<dbReference type="SMART" id="SM00176">
    <property type="entry name" value="RAN"/>
    <property type="match status" value="1"/>
</dbReference>
<evidence type="ECO:0000256" key="9">
    <source>
        <dbReference type="ARBA" id="ARBA00081865"/>
    </source>
</evidence>
<dbReference type="SMART" id="SM00177">
    <property type="entry name" value="ARF"/>
    <property type="match status" value="1"/>
</dbReference>
<keyword evidence="4" id="KW-0342">GTP-binding</keyword>
<evidence type="ECO:0000256" key="7">
    <source>
        <dbReference type="ARBA" id="ARBA00053444"/>
    </source>
</evidence>
<evidence type="ECO:0000256" key="2">
    <source>
        <dbReference type="ARBA" id="ARBA00022741"/>
    </source>
</evidence>
<dbReference type="SUPFAM" id="SSF52540">
    <property type="entry name" value="P-loop containing nucleoside triphosphate hydrolases"/>
    <property type="match status" value="1"/>
</dbReference>
<dbReference type="InParanoid" id="G0QIZ2"/>
<feature type="region of interest" description="Disordered" evidence="10">
    <location>
        <begin position="186"/>
        <end position="205"/>
    </location>
</feature>
<dbReference type="InterPro" id="IPR001806">
    <property type="entry name" value="Small_GTPase"/>
</dbReference>
<dbReference type="PROSITE" id="PS51419">
    <property type="entry name" value="RAB"/>
    <property type="match status" value="1"/>
</dbReference>
<reference evidence="11 12" key="1">
    <citation type="submission" date="2011-07" db="EMBL/GenBank/DDBJ databases">
        <authorList>
            <person name="Coyne R."/>
            <person name="Brami D."/>
            <person name="Johnson J."/>
            <person name="Hostetler J."/>
            <person name="Hannick L."/>
            <person name="Clark T."/>
            <person name="Cassidy-Hanley D."/>
            <person name="Inman J."/>
        </authorList>
    </citation>
    <scope>NUCLEOTIDE SEQUENCE [LARGE SCALE GENOMIC DNA]</scope>
    <source>
        <strain evidence="11 12">G5</strain>
    </source>
</reference>
<dbReference type="NCBIfam" id="TIGR00231">
    <property type="entry name" value="small_GTP"/>
    <property type="match status" value="1"/>
</dbReference>
<comment type="similarity">
    <text evidence="1">Belongs to the small GTPase superfamily. Rab family.</text>
</comment>
<accession>G0QIZ2</accession>
<dbReference type="AlphaFoldDB" id="G0QIZ2"/>
<protein>
    <recommendedName>
        <fullName evidence="8">Ras-related protein Rab-1</fullName>
    </recommendedName>
    <alternativeName>
        <fullName evidence="9">Small GTP-binding protein rab1</fullName>
    </alternativeName>
</protein>
<evidence type="ECO:0000256" key="5">
    <source>
        <dbReference type="ARBA" id="ARBA00023288"/>
    </source>
</evidence>
<gene>
    <name evidence="11" type="ORF">IMG5_001530</name>
</gene>
<evidence type="ECO:0000256" key="3">
    <source>
        <dbReference type="ARBA" id="ARBA00022927"/>
    </source>
</evidence>
<dbReference type="InterPro" id="IPR005225">
    <property type="entry name" value="Small_GTP-bd"/>
</dbReference>
<dbReference type="PANTHER" id="PTHR47980">
    <property type="entry name" value="LD44762P"/>
    <property type="match status" value="1"/>
</dbReference>
<dbReference type="PROSITE" id="PS51420">
    <property type="entry name" value="RHO"/>
    <property type="match status" value="1"/>
</dbReference>
<evidence type="ECO:0000256" key="1">
    <source>
        <dbReference type="ARBA" id="ARBA00006270"/>
    </source>
</evidence>
<dbReference type="InterPro" id="IPR050305">
    <property type="entry name" value="Small_GTPase_Rab"/>
</dbReference>
<keyword evidence="3" id="KW-0813">Transport</keyword>
<dbReference type="PROSITE" id="PS51421">
    <property type="entry name" value="RAS"/>
    <property type="match status" value="1"/>
</dbReference>
<dbReference type="GO" id="GO:0005525">
    <property type="term" value="F:GTP binding"/>
    <property type="evidence" value="ECO:0007669"/>
    <property type="project" value="UniProtKB-KW"/>
</dbReference>
<dbReference type="GeneID" id="14911014"/>
<keyword evidence="12" id="KW-1185">Reference proteome</keyword>
<dbReference type="Pfam" id="PF00071">
    <property type="entry name" value="Ras"/>
    <property type="match status" value="1"/>
</dbReference>
<dbReference type="STRING" id="857967.G0QIZ2"/>
<dbReference type="SMART" id="SM00175">
    <property type="entry name" value="RAB"/>
    <property type="match status" value="1"/>
</dbReference>
<evidence type="ECO:0000313" key="12">
    <source>
        <dbReference type="Proteomes" id="UP000008983"/>
    </source>
</evidence>
<dbReference type="OrthoDB" id="9989112at2759"/>
<keyword evidence="6" id="KW-0636">Prenylation</keyword>
<evidence type="ECO:0000313" key="11">
    <source>
        <dbReference type="EMBL" id="EGR34812.1"/>
    </source>
</evidence>
<evidence type="ECO:0000256" key="10">
    <source>
        <dbReference type="SAM" id="MobiDB-lite"/>
    </source>
</evidence>
<proteinExistence type="inferred from homology"/>
<comment type="function">
    <text evidence="7">Protein transport. Probably involved in vesicular traffic from ER to Golgi.</text>
</comment>
<keyword evidence="3" id="KW-0653">Protein transport</keyword>
<keyword evidence="2" id="KW-0547">Nucleotide-binding</keyword>
<name>G0QIZ2_ICHMU</name>
<dbReference type="Proteomes" id="UP000008983">
    <property type="component" value="Unassembled WGS sequence"/>
</dbReference>
<dbReference type="EMBL" id="GL983043">
    <property type="protein sequence ID" value="EGR34812.1"/>
    <property type="molecule type" value="Genomic_DNA"/>
</dbReference>